<dbReference type="InterPro" id="IPR011623">
    <property type="entry name" value="7TMR_DISM_rcpt_extracell_dom1"/>
</dbReference>
<dbReference type="CDD" id="cd01949">
    <property type="entry name" value="GGDEF"/>
    <property type="match status" value="1"/>
</dbReference>
<proteinExistence type="predicted"/>
<feature type="transmembrane region" description="Helical" evidence="5">
    <location>
        <begin position="317"/>
        <end position="337"/>
    </location>
</feature>
<dbReference type="InterPro" id="IPR050469">
    <property type="entry name" value="Diguanylate_Cyclase"/>
</dbReference>
<keyword evidence="5" id="KW-0472">Membrane</keyword>
<dbReference type="PROSITE" id="PS50887">
    <property type="entry name" value="GGDEF"/>
    <property type="match status" value="1"/>
</dbReference>
<dbReference type="Gene3D" id="2.60.40.2380">
    <property type="match status" value="1"/>
</dbReference>
<dbReference type="AlphaFoldDB" id="A0A1E2UV39"/>
<evidence type="ECO:0000259" key="7">
    <source>
        <dbReference type="PROSITE" id="PS50887"/>
    </source>
</evidence>
<dbReference type="PANTHER" id="PTHR45138">
    <property type="entry name" value="REGULATORY COMPONENTS OF SENSORY TRANSDUCTION SYSTEM"/>
    <property type="match status" value="1"/>
</dbReference>
<dbReference type="EMBL" id="LVJZ01000003">
    <property type="protein sequence ID" value="ODB98314.1"/>
    <property type="molecule type" value="Genomic_DNA"/>
</dbReference>
<comment type="cofactor">
    <cofactor evidence="1">
        <name>Mg(2+)</name>
        <dbReference type="ChEBI" id="CHEBI:18420"/>
    </cofactor>
</comment>
<comment type="caution">
    <text evidence="8">The sequence shown here is derived from an EMBL/GenBank/DDBJ whole genome shotgun (WGS) entry which is preliminary data.</text>
</comment>
<protein>
    <recommendedName>
        <fullName evidence="2">diguanylate cyclase</fullName>
        <ecNumber evidence="2">2.7.7.65</ecNumber>
    </recommendedName>
</protein>
<dbReference type="Pfam" id="PF07695">
    <property type="entry name" value="7TMR-DISM_7TM"/>
    <property type="match status" value="1"/>
</dbReference>
<accession>A0A1E2UV39</accession>
<dbReference type="InterPro" id="IPR000160">
    <property type="entry name" value="GGDEF_dom"/>
</dbReference>
<dbReference type="Pfam" id="PF07696">
    <property type="entry name" value="7TMR-DISMED2"/>
    <property type="match status" value="1"/>
</dbReference>
<keyword evidence="4" id="KW-0175">Coiled coil</keyword>
<dbReference type="SMART" id="SM00267">
    <property type="entry name" value="GGDEF"/>
    <property type="match status" value="1"/>
</dbReference>
<dbReference type="PANTHER" id="PTHR45138:SF9">
    <property type="entry name" value="DIGUANYLATE CYCLASE DGCM-RELATED"/>
    <property type="match status" value="1"/>
</dbReference>
<feature type="chain" id="PRO_5009119241" description="diguanylate cyclase" evidence="6">
    <location>
        <begin position="27"/>
        <end position="630"/>
    </location>
</feature>
<evidence type="ECO:0000256" key="4">
    <source>
        <dbReference type="SAM" id="Coils"/>
    </source>
</evidence>
<feature type="transmembrane region" description="Helical" evidence="5">
    <location>
        <begin position="289"/>
        <end position="311"/>
    </location>
</feature>
<evidence type="ECO:0000256" key="6">
    <source>
        <dbReference type="SAM" id="SignalP"/>
    </source>
</evidence>
<feature type="transmembrane region" description="Helical" evidence="5">
    <location>
        <begin position="344"/>
        <end position="365"/>
    </location>
</feature>
<name>A0A1E2UV39_9GAMM</name>
<evidence type="ECO:0000256" key="1">
    <source>
        <dbReference type="ARBA" id="ARBA00001946"/>
    </source>
</evidence>
<dbReference type="InterPro" id="IPR029787">
    <property type="entry name" value="Nucleotide_cyclase"/>
</dbReference>
<evidence type="ECO:0000256" key="5">
    <source>
        <dbReference type="SAM" id="Phobius"/>
    </source>
</evidence>
<feature type="domain" description="GGDEF" evidence="7">
    <location>
        <begin position="473"/>
        <end position="606"/>
    </location>
</feature>
<keyword evidence="6" id="KW-0732">Signal</keyword>
<gene>
    <name evidence="8" type="ORF">A3196_17090</name>
</gene>
<feature type="transmembrane region" description="Helical" evidence="5">
    <location>
        <begin position="371"/>
        <end position="393"/>
    </location>
</feature>
<keyword evidence="9" id="KW-1185">Reference proteome</keyword>
<organism evidence="8 9">
    <name type="scientific">Candidatus Thiodiazotropha endoloripes</name>
    <dbReference type="NCBI Taxonomy" id="1818881"/>
    <lineage>
        <taxon>Bacteria</taxon>
        <taxon>Pseudomonadati</taxon>
        <taxon>Pseudomonadota</taxon>
        <taxon>Gammaproteobacteria</taxon>
        <taxon>Chromatiales</taxon>
        <taxon>Sedimenticolaceae</taxon>
        <taxon>Candidatus Thiodiazotropha</taxon>
    </lineage>
</organism>
<comment type="catalytic activity">
    <reaction evidence="3">
        <text>2 GTP = 3',3'-c-di-GMP + 2 diphosphate</text>
        <dbReference type="Rhea" id="RHEA:24898"/>
        <dbReference type="ChEBI" id="CHEBI:33019"/>
        <dbReference type="ChEBI" id="CHEBI:37565"/>
        <dbReference type="ChEBI" id="CHEBI:58805"/>
        <dbReference type="EC" id="2.7.7.65"/>
    </reaction>
</comment>
<dbReference type="NCBIfam" id="TIGR00254">
    <property type="entry name" value="GGDEF"/>
    <property type="match status" value="1"/>
</dbReference>
<evidence type="ECO:0000313" key="8">
    <source>
        <dbReference type="EMBL" id="ODB98314.1"/>
    </source>
</evidence>
<feature type="transmembrane region" description="Helical" evidence="5">
    <location>
        <begin position="223"/>
        <end position="247"/>
    </location>
</feature>
<dbReference type="GO" id="GO:0052621">
    <property type="term" value="F:diguanylate cyclase activity"/>
    <property type="evidence" value="ECO:0007669"/>
    <property type="project" value="UniProtKB-EC"/>
</dbReference>
<evidence type="ECO:0000256" key="2">
    <source>
        <dbReference type="ARBA" id="ARBA00012528"/>
    </source>
</evidence>
<dbReference type="Proteomes" id="UP000094849">
    <property type="component" value="Unassembled WGS sequence"/>
</dbReference>
<dbReference type="Gene3D" id="3.30.70.270">
    <property type="match status" value="1"/>
</dbReference>
<feature type="transmembrane region" description="Helical" evidence="5">
    <location>
        <begin position="193"/>
        <end position="216"/>
    </location>
</feature>
<evidence type="ECO:0000313" key="9">
    <source>
        <dbReference type="Proteomes" id="UP000094849"/>
    </source>
</evidence>
<dbReference type="STRING" id="1818881.A3196_17090"/>
<feature type="transmembrane region" description="Helical" evidence="5">
    <location>
        <begin position="259"/>
        <end position="277"/>
    </location>
</feature>
<keyword evidence="5" id="KW-1133">Transmembrane helix</keyword>
<dbReference type="Pfam" id="PF00990">
    <property type="entry name" value="GGDEF"/>
    <property type="match status" value="1"/>
</dbReference>
<keyword evidence="5" id="KW-0812">Transmembrane</keyword>
<sequence length="630" mass="70323">MFSHWLPRVFPAIFLLLIILSPPVFGQTHPDSTDVGDDFRFATLTGVMQVLLDPERQLDIDSASAATLHSQYQDVSNGGKIGFTDAAVWTRFTLASHLSSAQTFLLELDYPLMDRIELYEPDGQASFRKRLGGDAFLFSARDVQVRTNVFTIDLVPGEIKTLYMRLTTNGSIQLPVRLWNQIAFAEYVAQSQLWFGLYFGAIVLLVASAIGGLLFLKSPLFFWYALYLTFYGLLNFTLTGLGFQFIWPGFPLWQDMAPSFFVGVVVITAMIFSSKLLDIAQYSRTFYHLFWLTAVLAAIGIFLSLTGYTGFAKRVSSFSGLVLVPIVMLAAVIAYRGGNLAARYFLIAWGVFLIFVFISGLYYWGVLPHNFVTAYALQLGSVFEVTMLGMALAERVASLNREKEQADQQARGYLTLLNEKLESLVKERTSELEASNQRLEELATHDSLTLLLNHHAVLRALEGVINASERHGQSFCIAIVDVDNFKQINDQFGHQVGDEVLVAIANTLSSSLRTYDIAGRYGGEEFLLILPQTSTDDASDLIDRLRLSVSDLVLNNTGGERITVSAGMMAYEHGVSMDVEALFRCADDALYLAKDRGKDRIEWGSLKSLDRSLKGFADEKGRHKFHCIKE</sequence>
<dbReference type="InterPro" id="IPR043128">
    <property type="entry name" value="Rev_trsase/Diguanyl_cyclase"/>
</dbReference>
<dbReference type="SUPFAM" id="SSF55073">
    <property type="entry name" value="Nucleotide cyclase"/>
    <property type="match status" value="1"/>
</dbReference>
<feature type="coiled-coil region" evidence="4">
    <location>
        <begin position="389"/>
        <end position="438"/>
    </location>
</feature>
<dbReference type="RefSeq" id="WP_069024817.1">
    <property type="nucleotide sequence ID" value="NZ_LVJZ01000003.1"/>
</dbReference>
<dbReference type="EC" id="2.7.7.65" evidence="2"/>
<dbReference type="FunFam" id="3.30.70.270:FF:000001">
    <property type="entry name" value="Diguanylate cyclase domain protein"/>
    <property type="match status" value="1"/>
</dbReference>
<evidence type="ECO:0000256" key="3">
    <source>
        <dbReference type="ARBA" id="ARBA00034247"/>
    </source>
</evidence>
<reference evidence="8 9" key="1">
    <citation type="submission" date="2016-03" db="EMBL/GenBank/DDBJ databases">
        <title>Chemosynthetic sulphur-oxidizing symbionts of marine invertebrate animals are capable of nitrogen fixation.</title>
        <authorList>
            <person name="Petersen J.M."/>
            <person name="Kemper A."/>
            <person name="Gruber-Vodicka H."/>
            <person name="Cardini U."/>
            <person name="Geest Mvander."/>
            <person name="Kleiner M."/>
            <person name="Bulgheresi S."/>
            <person name="Fussmann M."/>
            <person name="Herbold C."/>
            <person name="Seah B.K.B."/>
            <person name="Antony C.Paul."/>
            <person name="Liu D."/>
            <person name="Belitz A."/>
            <person name="Weber M."/>
        </authorList>
    </citation>
    <scope>NUCLEOTIDE SEQUENCE [LARGE SCALE GENOMIC DNA]</scope>
    <source>
        <strain evidence="8">G_D</strain>
    </source>
</reference>
<dbReference type="InterPro" id="IPR011622">
    <property type="entry name" value="7TMR_DISM_rcpt_extracell_dom2"/>
</dbReference>
<feature type="signal peptide" evidence="6">
    <location>
        <begin position="1"/>
        <end position="26"/>
    </location>
</feature>